<comment type="similarity">
    <text evidence="1">Belongs to the ParB family.</text>
</comment>
<dbReference type="PANTHER" id="PTHR33375">
    <property type="entry name" value="CHROMOSOME-PARTITIONING PROTEIN PARB-RELATED"/>
    <property type="match status" value="1"/>
</dbReference>
<dbReference type="Pfam" id="PF17762">
    <property type="entry name" value="HTH_ParB"/>
    <property type="match status" value="1"/>
</dbReference>
<feature type="region of interest" description="Disordered" evidence="3">
    <location>
        <begin position="393"/>
        <end position="423"/>
    </location>
</feature>
<evidence type="ECO:0000259" key="4">
    <source>
        <dbReference type="SMART" id="SM00470"/>
    </source>
</evidence>
<evidence type="ECO:0000313" key="6">
    <source>
        <dbReference type="Proteomes" id="UP000094025"/>
    </source>
</evidence>
<dbReference type="OrthoDB" id="9813122at2"/>
<dbReference type="GO" id="GO:0007059">
    <property type="term" value="P:chromosome segregation"/>
    <property type="evidence" value="ECO:0007669"/>
    <property type="project" value="TreeGrafter"/>
</dbReference>
<feature type="compositionally biased region" description="Basic and acidic residues" evidence="3">
    <location>
        <begin position="703"/>
        <end position="718"/>
    </location>
</feature>
<dbReference type="InterPro" id="IPR041468">
    <property type="entry name" value="HTH_ParB/Spo0J"/>
</dbReference>
<keyword evidence="6" id="KW-1185">Reference proteome</keyword>
<dbReference type="GO" id="GO:0005694">
    <property type="term" value="C:chromosome"/>
    <property type="evidence" value="ECO:0007669"/>
    <property type="project" value="TreeGrafter"/>
</dbReference>
<accession>A0A178XK18</accession>
<dbReference type="Pfam" id="PF02195">
    <property type="entry name" value="ParB_N"/>
    <property type="match status" value="1"/>
</dbReference>
<name>A0A178XK18_9HYPH</name>
<dbReference type="GO" id="GO:0003677">
    <property type="term" value="F:DNA binding"/>
    <property type="evidence" value="ECO:0007669"/>
    <property type="project" value="UniProtKB-KW"/>
</dbReference>
<feature type="domain" description="ParB-like N-terminal" evidence="4">
    <location>
        <begin position="14"/>
        <end position="116"/>
    </location>
</feature>
<sequence length="718" mass="79346">MAQANQKITLNAGRDIPFNKLVLSQQNVRKTKAGVSIEELAEDIAHRGLLTSLNVRAEVDADGKETGIYRIPAGGRRYRALELLVNQKKLSKTAGIPCIVSKGETLEVEDSLAENVKRLDLHPLDEFRGMMALREQGLDEEEIAARFHISVATVKQRLRLAAVSPRLLELYANDEMKLGQVMAFSITNDHLRQEQVWDTISRSHNQDAYYIRRMLTETAVRASDRRAVYVGIDAYEAAGGVVMRDLFEQDNGGWLQDPALLEQLVLEKLAADAEALKTEEGWKWVNAAFDFHYGHTSGLRRFYGERVEYTEEELARHDALKAEYDRRDAEYAAAEDYSEETEARLEELGNALDALNDRPYVFDPEEVARGGAFISLAVNGELKIERGFVRPEDEPVVETAGSDVDDRDDNGKSGDDVVAAPATGGVSINGKPVGIEEPEEDDGKIRPLSDRIIEDLTAARTVALRNALANDPVMAFVAALHVFVLKTFYRYGSDSCLEITAQQTAFSQTQGLGDTVWAKEIEQRQESWGHDLPGNADEVWDYLIALDEASRMALFAHCVSLSLNATIQAWNRRSREVAHAKQLAHSIGFSMVEAGWTPTVDNYLGLVTKAHILQAVREAKGEQSAQLIDHLKKPDMAREAARLLEGSGWLPEVLRLPVDEIPAEAAAAPVADADGIIDDNAVESAHVELPAFLTEGADAEEASVDRAEHDGERLEAAE</sequence>
<dbReference type="FunFam" id="3.90.1530.30:FF:000002">
    <property type="entry name" value="Chromosome partitioning protein ParB"/>
    <property type="match status" value="1"/>
</dbReference>
<dbReference type="Proteomes" id="UP000094025">
    <property type="component" value="Unassembled WGS sequence"/>
</dbReference>
<dbReference type="CDD" id="cd16406">
    <property type="entry name" value="ParB_N_like"/>
    <property type="match status" value="1"/>
</dbReference>
<dbReference type="AlphaFoldDB" id="A0A178XK18"/>
<comment type="caution">
    <text evidence="5">The sequence shown here is derived from an EMBL/GenBank/DDBJ whole genome shotgun (WGS) entry which is preliminary data.</text>
</comment>
<organism evidence="5 6">
    <name type="scientific">Sinorhizobium glycinis</name>
    <dbReference type="NCBI Taxonomy" id="1472378"/>
    <lineage>
        <taxon>Bacteria</taxon>
        <taxon>Pseudomonadati</taxon>
        <taxon>Pseudomonadota</taxon>
        <taxon>Alphaproteobacteria</taxon>
        <taxon>Hyphomicrobiales</taxon>
        <taxon>Rhizobiaceae</taxon>
        <taxon>Sinorhizobium/Ensifer group</taxon>
        <taxon>Sinorhizobium</taxon>
    </lineage>
</organism>
<dbReference type="SUPFAM" id="SSF109709">
    <property type="entry name" value="KorB DNA-binding domain-like"/>
    <property type="match status" value="1"/>
</dbReference>
<evidence type="ECO:0000256" key="1">
    <source>
        <dbReference type="ARBA" id="ARBA00006295"/>
    </source>
</evidence>
<dbReference type="FunFam" id="1.10.10.2830:FF:000001">
    <property type="entry name" value="Chromosome partitioning protein ParB"/>
    <property type="match status" value="1"/>
</dbReference>
<proteinExistence type="inferred from homology"/>
<keyword evidence="5" id="KW-0238">DNA-binding</keyword>
<dbReference type="PANTHER" id="PTHR33375:SF7">
    <property type="entry name" value="CHROMOSOME 2-PARTITIONING PROTEIN PARB-RELATED"/>
    <property type="match status" value="1"/>
</dbReference>
<dbReference type="RefSeq" id="WP_014858007.1">
    <property type="nucleotide sequence ID" value="NZ_LPUX01000066.1"/>
</dbReference>
<dbReference type="Gene3D" id="1.10.10.2830">
    <property type="match status" value="1"/>
</dbReference>
<feature type="region of interest" description="Disordered" evidence="3">
    <location>
        <begin position="694"/>
        <end position="718"/>
    </location>
</feature>
<reference evidence="5 6" key="1">
    <citation type="journal article" date="2016" name="Int. J. Syst. Evol. Microbiol.">
        <title>Ensifer glycinis sp. nov., an novel rhizobial species associated with Glycine spp.</title>
        <authorList>
            <person name="Yan H."/>
            <person name="Yan J."/>
            <person name="Sui X.H."/>
            <person name="Wang E.T."/>
            <person name="Chen W.X."/>
            <person name="Zhang X.X."/>
            <person name="Chen W.F."/>
        </authorList>
    </citation>
    <scope>NUCLEOTIDE SEQUENCE [LARGE SCALE GENOMIC DNA]</scope>
    <source>
        <strain evidence="5 6">CCBAU 23380</strain>
    </source>
</reference>
<protein>
    <submittedName>
        <fullName evidence="5">DNA-binding protein</fullName>
    </submittedName>
</protein>
<dbReference type="InterPro" id="IPR036086">
    <property type="entry name" value="ParB/Sulfiredoxin_sf"/>
</dbReference>
<dbReference type="STRING" id="1472378.AU381_11590"/>
<keyword evidence="2" id="KW-0175">Coiled coil</keyword>
<dbReference type="InterPro" id="IPR050336">
    <property type="entry name" value="Chromosome_partition/occlusion"/>
</dbReference>
<dbReference type="InterPro" id="IPR003115">
    <property type="entry name" value="ParB_N"/>
</dbReference>
<evidence type="ECO:0000256" key="3">
    <source>
        <dbReference type="SAM" id="MobiDB-lite"/>
    </source>
</evidence>
<dbReference type="SUPFAM" id="SSF110849">
    <property type="entry name" value="ParB/Sulfiredoxin"/>
    <property type="match status" value="1"/>
</dbReference>
<gene>
    <name evidence="5" type="ORF">AU381_11590</name>
</gene>
<dbReference type="EMBL" id="LPUX01000066">
    <property type="protein sequence ID" value="OAP35556.1"/>
    <property type="molecule type" value="Genomic_DNA"/>
</dbReference>
<feature type="coiled-coil region" evidence="2">
    <location>
        <begin position="331"/>
        <end position="358"/>
    </location>
</feature>
<dbReference type="Gene3D" id="3.90.1530.30">
    <property type="match status" value="1"/>
</dbReference>
<evidence type="ECO:0000313" key="5">
    <source>
        <dbReference type="EMBL" id="OAP35556.1"/>
    </source>
</evidence>
<evidence type="ECO:0000256" key="2">
    <source>
        <dbReference type="SAM" id="Coils"/>
    </source>
</evidence>
<dbReference type="SMART" id="SM00470">
    <property type="entry name" value="ParB"/>
    <property type="match status" value="1"/>
</dbReference>